<feature type="transmembrane region" description="Helical" evidence="8">
    <location>
        <begin position="37"/>
        <end position="61"/>
    </location>
</feature>
<protein>
    <submittedName>
        <fullName evidence="9">Putative nicotinamide riboside transporter PnuC</fullName>
    </submittedName>
</protein>
<evidence type="ECO:0000256" key="5">
    <source>
        <dbReference type="ARBA" id="ARBA00022692"/>
    </source>
</evidence>
<evidence type="ECO:0000256" key="8">
    <source>
        <dbReference type="SAM" id="Phobius"/>
    </source>
</evidence>
<evidence type="ECO:0000256" key="3">
    <source>
        <dbReference type="ARBA" id="ARBA00022448"/>
    </source>
</evidence>
<keyword evidence="3" id="KW-0813">Transport</keyword>
<keyword evidence="5 8" id="KW-0812">Transmembrane</keyword>
<organism evidence="9 10">
    <name type="scientific">Leuconostoc mesenteroides subsp. cremoris ATCC 19254</name>
    <dbReference type="NCBI Taxonomy" id="586220"/>
    <lineage>
        <taxon>Bacteria</taxon>
        <taxon>Bacillati</taxon>
        <taxon>Bacillota</taxon>
        <taxon>Bacilli</taxon>
        <taxon>Lactobacillales</taxon>
        <taxon>Lactobacillaceae</taxon>
        <taxon>Leuconostoc</taxon>
    </lineage>
</organism>
<comment type="caution">
    <text evidence="9">The sequence shown here is derived from an EMBL/GenBank/DDBJ whole genome shotgun (WGS) entry which is preliminary data.</text>
</comment>
<dbReference type="Proteomes" id="UP000004283">
    <property type="component" value="Unassembled WGS sequence"/>
</dbReference>
<comment type="subcellular location">
    <subcellularLocation>
        <location evidence="1">Cell membrane</location>
        <topology evidence="1">Multi-pass membrane protein</topology>
    </subcellularLocation>
</comment>
<reference evidence="9 10" key="1">
    <citation type="submission" date="2009-04" db="EMBL/GenBank/DDBJ databases">
        <authorList>
            <person name="Qin X."/>
            <person name="Bachman B."/>
            <person name="Battles P."/>
            <person name="Bell A."/>
            <person name="Bess C."/>
            <person name="Bickham C."/>
            <person name="Chaboub L."/>
            <person name="Chen D."/>
            <person name="Coyle M."/>
            <person name="Deiros D.R."/>
            <person name="Dinh H."/>
            <person name="Forbes L."/>
            <person name="Fowler G."/>
            <person name="Francisco L."/>
            <person name="Fu Q."/>
            <person name="Gubbala S."/>
            <person name="Hale W."/>
            <person name="Han Y."/>
            <person name="Hemphill L."/>
            <person name="Highlander S.K."/>
            <person name="Hirani K."/>
            <person name="Hogues M."/>
            <person name="Jackson L."/>
            <person name="Jakkamsetti A."/>
            <person name="Javaid M."/>
            <person name="Jiang H."/>
            <person name="Korchina V."/>
            <person name="Kovar C."/>
            <person name="Lara F."/>
            <person name="Lee S."/>
            <person name="Mata R."/>
            <person name="Mathew T."/>
            <person name="Moen C."/>
            <person name="Morales K."/>
            <person name="Munidasa M."/>
            <person name="Nazareth L."/>
            <person name="Ngo R."/>
            <person name="Nguyen L."/>
            <person name="Okwuonu G."/>
            <person name="Ongeri F."/>
            <person name="Patil S."/>
            <person name="Petrosino J."/>
            <person name="Pham C."/>
            <person name="Pham P."/>
            <person name="Pu L.-L."/>
            <person name="Puazo M."/>
            <person name="Raj R."/>
            <person name="Reid J."/>
            <person name="Rouhana J."/>
            <person name="Saada N."/>
            <person name="Shang Y."/>
            <person name="Simmons D."/>
            <person name="Thornton R."/>
            <person name="Warren J."/>
            <person name="Weissenberger G."/>
            <person name="Zhang J."/>
            <person name="Zhang L."/>
            <person name="Zhou C."/>
            <person name="Zhu D."/>
            <person name="Muzny D."/>
            <person name="Worley K."/>
            <person name="Gibbs R."/>
        </authorList>
    </citation>
    <scope>NUCLEOTIDE SEQUENCE [LARGE SCALE GENOMIC DNA]</scope>
    <source>
        <strain evidence="9 10">ATCC 19254</strain>
    </source>
</reference>
<gene>
    <name evidence="9" type="ORF">HMPREF0555_0958</name>
</gene>
<dbReference type="PANTHER" id="PTHR36122">
    <property type="entry name" value="NICOTINAMIDE RIBOSIDE TRANSPORTER PNUC"/>
    <property type="match status" value="1"/>
</dbReference>
<evidence type="ECO:0000256" key="4">
    <source>
        <dbReference type="ARBA" id="ARBA00022475"/>
    </source>
</evidence>
<keyword evidence="4" id="KW-1003">Cell membrane</keyword>
<proteinExistence type="inferred from homology"/>
<evidence type="ECO:0000256" key="7">
    <source>
        <dbReference type="ARBA" id="ARBA00023136"/>
    </source>
</evidence>
<evidence type="ECO:0000313" key="9">
    <source>
        <dbReference type="EMBL" id="EEJ42495.1"/>
    </source>
</evidence>
<dbReference type="AlphaFoldDB" id="C2KJZ2"/>
<dbReference type="Pfam" id="PF04973">
    <property type="entry name" value="NMN_transporter"/>
    <property type="match status" value="1"/>
</dbReference>
<name>C2KJZ2_LEUMC</name>
<keyword evidence="7 8" id="KW-0472">Membrane</keyword>
<comment type="similarity">
    <text evidence="2">Belongs to the nicotinamide ribonucleoside (NR) uptake permease (TC 4.B.1) family.</text>
</comment>
<evidence type="ECO:0000256" key="1">
    <source>
        <dbReference type="ARBA" id="ARBA00004651"/>
    </source>
</evidence>
<evidence type="ECO:0000256" key="2">
    <source>
        <dbReference type="ARBA" id="ARBA00006669"/>
    </source>
</evidence>
<accession>C2KJZ2</accession>
<dbReference type="GO" id="GO:0005886">
    <property type="term" value="C:plasma membrane"/>
    <property type="evidence" value="ECO:0007669"/>
    <property type="project" value="UniProtKB-SubCell"/>
</dbReference>
<evidence type="ECO:0000256" key="6">
    <source>
        <dbReference type="ARBA" id="ARBA00022989"/>
    </source>
</evidence>
<evidence type="ECO:0000313" key="10">
    <source>
        <dbReference type="Proteomes" id="UP000004283"/>
    </source>
</evidence>
<dbReference type="EMBL" id="ACKV01000042">
    <property type="protein sequence ID" value="EEJ42495.1"/>
    <property type="molecule type" value="Genomic_DNA"/>
</dbReference>
<dbReference type="NCBIfam" id="TIGR01528">
    <property type="entry name" value="NMN_trans_PnuC"/>
    <property type="match status" value="1"/>
</dbReference>
<dbReference type="HOGENOM" id="CLU_1956896_0_0_9"/>
<feature type="transmembrane region" description="Helical" evidence="8">
    <location>
        <begin position="86"/>
        <end position="104"/>
    </location>
</feature>
<sequence>MMNIITVVLVAKGRITNYFWGLIYSVMYMPLVFQSQLFGEVALSAFWVVMQFVGVAAWLGFMKRDNLSEKDSQDVVATKYMTFKQWLLVIPVFLVILVIVGMILHQAGSRQPYMDGLTTTISMGAQIL</sequence>
<keyword evidence="6 8" id="KW-1133">Transmembrane helix</keyword>
<dbReference type="PANTHER" id="PTHR36122:SF2">
    <property type="entry name" value="NICOTINAMIDE RIBOSIDE TRANSPORTER PNUC"/>
    <property type="match status" value="1"/>
</dbReference>
<dbReference type="GO" id="GO:0034257">
    <property type="term" value="F:nicotinamide riboside transmembrane transporter activity"/>
    <property type="evidence" value="ECO:0007669"/>
    <property type="project" value="InterPro"/>
</dbReference>
<dbReference type="InterPro" id="IPR006419">
    <property type="entry name" value="NMN_transpt_PnuC"/>
</dbReference>